<dbReference type="SUPFAM" id="SSF81333">
    <property type="entry name" value="F1F0 ATP synthase subunit C"/>
    <property type="match status" value="1"/>
</dbReference>
<organism evidence="13 14">
    <name type="scientific">Syntrophorhabdus aromaticivorans</name>
    <dbReference type="NCBI Taxonomy" id="328301"/>
    <lineage>
        <taxon>Bacteria</taxon>
        <taxon>Pseudomonadati</taxon>
        <taxon>Thermodesulfobacteriota</taxon>
        <taxon>Syntrophorhabdia</taxon>
        <taxon>Syntrophorhabdales</taxon>
        <taxon>Syntrophorhabdaceae</taxon>
        <taxon>Syntrophorhabdus</taxon>
    </lineage>
</organism>
<keyword evidence="6 10" id="KW-1133">Transmembrane helix</keyword>
<feature type="signal peptide" evidence="11">
    <location>
        <begin position="1"/>
        <end position="28"/>
    </location>
</feature>
<feature type="domain" description="V-ATPase proteolipid subunit C-like" evidence="12">
    <location>
        <begin position="52"/>
        <end position="110"/>
    </location>
</feature>
<keyword evidence="11" id="KW-0732">Signal</keyword>
<evidence type="ECO:0000256" key="9">
    <source>
        <dbReference type="ARBA" id="ARBA00023136"/>
    </source>
</evidence>
<evidence type="ECO:0000313" key="13">
    <source>
        <dbReference type="EMBL" id="NLW34022.1"/>
    </source>
</evidence>
<feature type="transmembrane region" description="Helical" evidence="10">
    <location>
        <begin position="90"/>
        <end position="111"/>
    </location>
</feature>
<dbReference type="CDD" id="cd18120">
    <property type="entry name" value="ATP-synt_Vo_Ao_c"/>
    <property type="match status" value="1"/>
</dbReference>
<dbReference type="GO" id="GO:0046961">
    <property type="term" value="F:proton-transporting ATPase activity, rotational mechanism"/>
    <property type="evidence" value="ECO:0007669"/>
    <property type="project" value="InterPro"/>
</dbReference>
<evidence type="ECO:0000256" key="11">
    <source>
        <dbReference type="SAM" id="SignalP"/>
    </source>
</evidence>
<dbReference type="InterPro" id="IPR038662">
    <property type="entry name" value="ATP_synth_F0_csu_sf"/>
</dbReference>
<keyword evidence="8" id="KW-0446">Lipid-binding</keyword>
<evidence type="ECO:0000256" key="7">
    <source>
        <dbReference type="ARBA" id="ARBA00023065"/>
    </source>
</evidence>
<keyword evidence="9 10" id="KW-0472">Membrane</keyword>
<protein>
    <recommendedName>
        <fullName evidence="12">V-ATPase proteolipid subunit C-like domain-containing protein</fullName>
    </recommendedName>
</protein>
<dbReference type="GO" id="GO:0008289">
    <property type="term" value="F:lipid binding"/>
    <property type="evidence" value="ECO:0007669"/>
    <property type="project" value="UniProtKB-KW"/>
</dbReference>
<keyword evidence="7 10" id="KW-0406">Ion transport</keyword>
<evidence type="ECO:0000256" key="8">
    <source>
        <dbReference type="ARBA" id="ARBA00023121"/>
    </source>
</evidence>
<dbReference type="Pfam" id="PF00137">
    <property type="entry name" value="ATP-synt_C"/>
    <property type="match status" value="1"/>
</dbReference>
<reference evidence="13" key="2">
    <citation type="submission" date="2020-01" db="EMBL/GenBank/DDBJ databases">
        <authorList>
            <person name="Campanaro S."/>
        </authorList>
    </citation>
    <scope>NUCLEOTIDE SEQUENCE</scope>
    <source>
        <strain evidence="13">AS06rmzACSIP_7</strain>
    </source>
</reference>
<evidence type="ECO:0000256" key="6">
    <source>
        <dbReference type="ARBA" id="ARBA00022989"/>
    </source>
</evidence>
<dbReference type="PRINTS" id="PR00122">
    <property type="entry name" value="VACATPASE"/>
</dbReference>
<dbReference type="GO" id="GO:0033179">
    <property type="term" value="C:proton-transporting V-type ATPase, V0 domain"/>
    <property type="evidence" value="ECO:0007669"/>
    <property type="project" value="InterPro"/>
</dbReference>
<keyword evidence="3 10" id="KW-0813">Transport</keyword>
<evidence type="ECO:0000256" key="2">
    <source>
        <dbReference type="ARBA" id="ARBA00007296"/>
    </source>
</evidence>
<comment type="caution">
    <text evidence="13">The sequence shown here is derived from an EMBL/GenBank/DDBJ whole genome shotgun (WGS) entry which is preliminary data.</text>
</comment>
<evidence type="ECO:0000313" key="14">
    <source>
        <dbReference type="Proteomes" id="UP000777265"/>
    </source>
</evidence>
<comment type="subcellular location">
    <subcellularLocation>
        <location evidence="1">Membrane</location>
        <topology evidence="1">Multi-pass membrane protein</topology>
    </subcellularLocation>
</comment>
<comment type="caution">
    <text evidence="10">Lacks conserved residue(s) required for the propagation of feature annotation.</text>
</comment>
<dbReference type="InterPro" id="IPR035921">
    <property type="entry name" value="F/V-ATP_Csub_sf"/>
</dbReference>
<dbReference type="Gene3D" id="1.20.20.10">
    <property type="entry name" value="F1F0 ATP synthase subunit C"/>
    <property type="match status" value="1"/>
</dbReference>
<evidence type="ECO:0000256" key="3">
    <source>
        <dbReference type="ARBA" id="ARBA00022448"/>
    </source>
</evidence>
<dbReference type="AlphaFoldDB" id="A0A351U3K2"/>
<dbReference type="STRING" id="909663.GCA_000512235_01480"/>
<gene>
    <name evidence="13" type="ORF">GXY80_00870</name>
</gene>
<reference evidence="13" key="1">
    <citation type="journal article" date="2020" name="Biotechnol. Biofuels">
        <title>New insights from the biogas microbiome by comprehensive genome-resolved metagenomics of nearly 1600 species originating from multiple anaerobic digesters.</title>
        <authorList>
            <person name="Campanaro S."/>
            <person name="Treu L."/>
            <person name="Rodriguez-R L.M."/>
            <person name="Kovalovszki A."/>
            <person name="Ziels R.M."/>
            <person name="Maus I."/>
            <person name="Zhu X."/>
            <person name="Kougias P.G."/>
            <person name="Basile A."/>
            <person name="Luo G."/>
            <person name="Schluter A."/>
            <person name="Konstantinidis K.T."/>
            <person name="Angelidaki I."/>
        </authorList>
    </citation>
    <scope>NUCLEOTIDE SEQUENCE</scope>
    <source>
        <strain evidence="13">AS06rmzACSIP_7</strain>
    </source>
</reference>
<comment type="similarity">
    <text evidence="2 10">Belongs to the V-ATPase proteolipid subunit family.</text>
</comment>
<sequence>MRELSFRRIGRIGAVLAGIILTCTVAVAQEAAHGGGPTNLMSDFKAIGLGAAAAFAIAVSVIGAAYAVGRIGSAALGAAAEKPELLTRSILFVALAEGLAVLGFAIAMMLIQKI</sequence>
<feature type="transmembrane region" description="Helical" evidence="10">
    <location>
        <begin position="44"/>
        <end position="69"/>
    </location>
</feature>
<keyword evidence="4" id="KW-0138">CF(0)</keyword>
<dbReference type="InterPro" id="IPR002379">
    <property type="entry name" value="ATPase_proteolipid_c-like_dom"/>
</dbReference>
<dbReference type="Proteomes" id="UP000777265">
    <property type="component" value="Unassembled WGS sequence"/>
</dbReference>
<feature type="chain" id="PRO_5041166119" description="V-ATPase proteolipid subunit C-like domain-containing protein" evidence="11">
    <location>
        <begin position="29"/>
        <end position="114"/>
    </location>
</feature>
<evidence type="ECO:0000256" key="1">
    <source>
        <dbReference type="ARBA" id="ARBA00004141"/>
    </source>
</evidence>
<keyword evidence="5 10" id="KW-0812">Transmembrane</keyword>
<accession>A0A351U3K2</accession>
<dbReference type="InterPro" id="IPR000245">
    <property type="entry name" value="ATPase_proteolipid_csu"/>
</dbReference>
<evidence type="ECO:0000256" key="10">
    <source>
        <dbReference type="RuleBase" id="RU363060"/>
    </source>
</evidence>
<evidence type="ECO:0000256" key="5">
    <source>
        <dbReference type="ARBA" id="ARBA00022692"/>
    </source>
</evidence>
<evidence type="ECO:0000256" key="4">
    <source>
        <dbReference type="ARBA" id="ARBA00022547"/>
    </source>
</evidence>
<proteinExistence type="inferred from homology"/>
<name>A0A351U3K2_9BACT</name>
<dbReference type="EMBL" id="JAAYEE010000017">
    <property type="protein sequence ID" value="NLW34022.1"/>
    <property type="molecule type" value="Genomic_DNA"/>
</dbReference>
<keyword evidence="4" id="KW-0375">Hydrogen ion transport</keyword>
<dbReference type="GO" id="GO:0045259">
    <property type="term" value="C:proton-transporting ATP synthase complex"/>
    <property type="evidence" value="ECO:0007669"/>
    <property type="project" value="UniProtKB-KW"/>
</dbReference>
<evidence type="ECO:0000259" key="12">
    <source>
        <dbReference type="Pfam" id="PF00137"/>
    </source>
</evidence>